<dbReference type="InterPro" id="IPR002073">
    <property type="entry name" value="PDEase_catalytic_dom"/>
</dbReference>
<dbReference type="OrthoDB" id="189220at2759"/>
<dbReference type="InterPro" id="IPR036971">
    <property type="entry name" value="PDEase_catalytic_dom_sf"/>
</dbReference>
<feature type="domain" description="PDEase" evidence="8">
    <location>
        <begin position="133"/>
        <end position="484"/>
    </location>
</feature>
<feature type="compositionally biased region" description="Basic and acidic residues" evidence="7">
    <location>
        <begin position="16"/>
        <end position="36"/>
    </location>
</feature>
<dbReference type="EMBL" id="CAMXCT020000879">
    <property type="protein sequence ID" value="CAL1137684.1"/>
    <property type="molecule type" value="Genomic_DNA"/>
</dbReference>
<feature type="binding site" evidence="4">
    <location>
        <position position="388"/>
    </location>
    <ligand>
        <name>AMP</name>
        <dbReference type="ChEBI" id="CHEBI:456215"/>
    </ligand>
</feature>
<evidence type="ECO:0000256" key="5">
    <source>
        <dbReference type="PIRSR" id="PIRSR623088-3"/>
    </source>
</evidence>
<dbReference type="SUPFAM" id="SSF109604">
    <property type="entry name" value="HD-domain/PDEase-like"/>
    <property type="match status" value="1"/>
</dbReference>
<evidence type="ECO:0000256" key="1">
    <source>
        <dbReference type="ARBA" id="ARBA00022723"/>
    </source>
</evidence>
<dbReference type="PROSITE" id="PS51845">
    <property type="entry name" value="PDEASE_I_2"/>
    <property type="match status" value="1"/>
</dbReference>
<dbReference type="InterPro" id="IPR023088">
    <property type="entry name" value="PDEase"/>
</dbReference>
<evidence type="ECO:0000313" key="9">
    <source>
        <dbReference type="EMBL" id="CAI3984309.1"/>
    </source>
</evidence>
<feature type="binding site" evidence="4">
    <location>
        <position position="441"/>
    </location>
    <ligand>
        <name>AMP</name>
        <dbReference type="ChEBI" id="CHEBI:456215"/>
    </ligand>
</feature>
<dbReference type="CDD" id="cd00077">
    <property type="entry name" value="HDc"/>
    <property type="match status" value="1"/>
</dbReference>
<evidence type="ECO:0000313" key="11">
    <source>
        <dbReference type="Proteomes" id="UP001152797"/>
    </source>
</evidence>
<evidence type="ECO:0000256" key="7">
    <source>
        <dbReference type="SAM" id="MobiDB-lite"/>
    </source>
</evidence>
<dbReference type="InterPro" id="IPR023174">
    <property type="entry name" value="PDEase_CS"/>
</dbReference>
<dbReference type="Gene3D" id="1.10.1300.10">
    <property type="entry name" value="3'5'-cyclic nucleotide phosphodiesterase, catalytic domain"/>
    <property type="match status" value="1"/>
</dbReference>
<gene>
    <name evidence="9" type="ORF">C1SCF055_LOCUS11851</name>
</gene>
<dbReference type="EMBL" id="CAMXCT030000879">
    <property type="protein sequence ID" value="CAL4771621.1"/>
    <property type="molecule type" value="Genomic_DNA"/>
</dbReference>
<dbReference type="EC" id="3.1.4.-" evidence="6"/>
<keyword evidence="11" id="KW-1185">Reference proteome</keyword>
<comment type="cofactor">
    <cofactor evidence="6">
        <name>a divalent metal cation</name>
        <dbReference type="ChEBI" id="CHEBI:60240"/>
    </cofactor>
    <text evidence="6">Binds 2 divalent metal cations per subunit. Site 1 may preferentially bind zinc ions, while site 2 has a preference for magnesium and/or manganese ions.</text>
</comment>
<feature type="binding site" evidence="4">
    <location>
        <position position="261"/>
    </location>
    <ligand>
        <name>AMP</name>
        <dbReference type="ChEBI" id="CHEBI:456215"/>
    </ligand>
</feature>
<feature type="binding site" evidence="5">
    <location>
        <position position="225"/>
    </location>
    <ligand>
        <name>Zn(2+)</name>
        <dbReference type="ChEBI" id="CHEBI:29105"/>
        <label>1</label>
    </ligand>
</feature>
<comment type="caution">
    <text evidence="9">The sequence shown here is derived from an EMBL/GenBank/DDBJ whole genome shotgun (WGS) entry which is preliminary data.</text>
</comment>
<feature type="active site" description="Proton donor" evidence="3">
    <location>
        <position position="221"/>
    </location>
</feature>
<evidence type="ECO:0000256" key="4">
    <source>
        <dbReference type="PIRSR" id="PIRSR623088-2"/>
    </source>
</evidence>
<dbReference type="Proteomes" id="UP001152797">
    <property type="component" value="Unassembled WGS sequence"/>
</dbReference>
<name>A0A9P1C3A6_9DINO</name>
<reference evidence="10" key="2">
    <citation type="submission" date="2024-04" db="EMBL/GenBank/DDBJ databases">
        <authorList>
            <person name="Chen Y."/>
            <person name="Shah S."/>
            <person name="Dougan E. K."/>
            <person name="Thang M."/>
            <person name="Chan C."/>
        </authorList>
    </citation>
    <scope>NUCLEOTIDE SEQUENCE [LARGE SCALE GENOMIC DNA]</scope>
</reference>
<evidence type="ECO:0000256" key="2">
    <source>
        <dbReference type="ARBA" id="ARBA00022801"/>
    </source>
</evidence>
<protein>
    <recommendedName>
        <fullName evidence="6">Phosphodiesterase</fullName>
        <ecNumber evidence="6">3.1.4.-</ecNumber>
    </recommendedName>
</protein>
<proteinExistence type="inferred from homology"/>
<keyword evidence="1 5" id="KW-0479">Metal-binding</keyword>
<evidence type="ECO:0000256" key="6">
    <source>
        <dbReference type="RuleBase" id="RU363067"/>
    </source>
</evidence>
<dbReference type="InterPro" id="IPR003607">
    <property type="entry name" value="HD/PDEase_dom"/>
</dbReference>
<keyword evidence="2 6" id="KW-0378">Hydrolase</keyword>
<dbReference type="PROSITE" id="PS00126">
    <property type="entry name" value="PDEASE_I_1"/>
    <property type="match status" value="1"/>
</dbReference>
<sequence>MGHSSSKSAESVCPTDIRHASSETEESRADKSDKLHVGHKSQMKRICRILQSKLQELSRSGGSRAELQECEDFARQMEALLDLQTSRGRGVSKEHALPQEVKEWLVNQWTEGSFRLGEELSPIRGTATLRATQSVPFNDELKDLLNLVGTPDVDVVAVQKQPEVAGNVITVLFVYTLSYGGVFDQLPVECLSDSSTGEIFQDRLVKFVSAIEGAYQDMPYHNNMHAADVAMMMHSFCLTSNMSWISPLDHLLSLITAVIHDVGHDGVNNMFHVKAQSPVALRYNDRSVLENMHCALAFELMKENEETNWLSLMNTSFAMDPKEKPTDLRQYLRRAAIEMVLATDPTKHNALMDDLKALIQAKSIQAEGGLSDAKQKQDAFNVLLHAADVSNATRKLPIALYWSRQVLLEFWAQGDHERSLGLEVSPLCDRASGMASVPQGQIGFIGFIVRPLYQQLGLLLPEILQAVEQLKKTEAYWQQKKEDNANFLESFAILDQ</sequence>
<organism evidence="9">
    <name type="scientific">Cladocopium goreaui</name>
    <dbReference type="NCBI Taxonomy" id="2562237"/>
    <lineage>
        <taxon>Eukaryota</taxon>
        <taxon>Sar</taxon>
        <taxon>Alveolata</taxon>
        <taxon>Dinophyceae</taxon>
        <taxon>Suessiales</taxon>
        <taxon>Symbiodiniaceae</taxon>
        <taxon>Cladocopium</taxon>
    </lineage>
</organism>
<dbReference type="GO" id="GO:0004114">
    <property type="term" value="F:3',5'-cyclic-nucleotide phosphodiesterase activity"/>
    <property type="evidence" value="ECO:0007669"/>
    <property type="project" value="InterPro"/>
</dbReference>
<feature type="binding site" evidence="5">
    <location>
        <position position="261"/>
    </location>
    <ligand>
        <name>Zn(2+)</name>
        <dbReference type="ChEBI" id="CHEBI:29105"/>
        <label>2</label>
    </ligand>
</feature>
<evidence type="ECO:0000259" key="8">
    <source>
        <dbReference type="PROSITE" id="PS51845"/>
    </source>
</evidence>
<accession>A0A9P1C3A6</accession>
<feature type="binding site" evidence="5">
    <location>
        <position position="261"/>
    </location>
    <ligand>
        <name>Zn(2+)</name>
        <dbReference type="ChEBI" id="CHEBI:29105"/>
        <label>1</label>
    </ligand>
</feature>
<dbReference type="EMBL" id="CAMXCT010000879">
    <property type="protein sequence ID" value="CAI3984309.1"/>
    <property type="molecule type" value="Genomic_DNA"/>
</dbReference>
<feature type="region of interest" description="Disordered" evidence="7">
    <location>
        <begin position="1"/>
        <end position="38"/>
    </location>
</feature>
<evidence type="ECO:0000256" key="3">
    <source>
        <dbReference type="PIRSR" id="PIRSR623088-1"/>
    </source>
</evidence>
<feature type="binding site" evidence="5">
    <location>
        <position position="388"/>
    </location>
    <ligand>
        <name>Zn(2+)</name>
        <dbReference type="ChEBI" id="CHEBI:29105"/>
        <label>1</label>
    </ligand>
</feature>
<evidence type="ECO:0000313" key="10">
    <source>
        <dbReference type="EMBL" id="CAL1137684.1"/>
    </source>
</evidence>
<dbReference type="GO" id="GO:0046872">
    <property type="term" value="F:metal ion binding"/>
    <property type="evidence" value="ECO:0007669"/>
    <property type="project" value="UniProtKB-KW"/>
</dbReference>
<comment type="similarity">
    <text evidence="6">Belongs to the cyclic nucleotide phosphodiesterase family.</text>
</comment>
<dbReference type="PANTHER" id="PTHR11347">
    <property type="entry name" value="CYCLIC NUCLEOTIDE PHOSPHODIESTERASE"/>
    <property type="match status" value="1"/>
</dbReference>
<dbReference type="Pfam" id="PF00233">
    <property type="entry name" value="PDEase_I"/>
    <property type="match status" value="1"/>
</dbReference>
<dbReference type="AlphaFoldDB" id="A0A9P1C3A6"/>
<feature type="binding site" evidence="5">
    <location>
        <position position="260"/>
    </location>
    <ligand>
        <name>Zn(2+)</name>
        <dbReference type="ChEBI" id="CHEBI:29105"/>
        <label>1</label>
    </ligand>
</feature>
<feature type="binding site" evidence="4">
    <location>
        <begin position="221"/>
        <end position="225"/>
    </location>
    <ligand>
        <name>AMP</name>
        <dbReference type="ChEBI" id="CHEBI:456215"/>
    </ligand>
</feature>
<dbReference type="GO" id="GO:0007165">
    <property type="term" value="P:signal transduction"/>
    <property type="evidence" value="ECO:0007669"/>
    <property type="project" value="InterPro"/>
</dbReference>
<reference evidence="9" key="1">
    <citation type="submission" date="2022-10" db="EMBL/GenBank/DDBJ databases">
        <authorList>
            <person name="Chen Y."/>
            <person name="Dougan E. K."/>
            <person name="Chan C."/>
            <person name="Rhodes N."/>
            <person name="Thang M."/>
        </authorList>
    </citation>
    <scope>NUCLEOTIDE SEQUENCE</scope>
</reference>
<dbReference type="PRINTS" id="PR00387">
    <property type="entry name" value="PDIESTERASE1"/>
</dbReference>